<sequence length="228" mass="26049">MGRLCAPPSPPETEPLLRLYYTTVKSLALPYISRPGLPVEIILHICRLADFTNPWPNKSMYTEVALDRGATAADIPMSLGSSNEIRPWLCTPPLQPPILRKACLVEPCIHPSEPVMSRTYAFRPDELVIRIQKENSPDQYKMDINGQELTWRYLTPQIAHEPAPPIRVFDQNHEIWQWLEPGDRIEVAVDAAGWYFPNIRSEWGVSLRLYTLWQPSEAMLSLIYKGNG</sequence>
<evidence type="ECO:0000313" key="2">
    <source>
        <dbReference type="Proteomes" id="UP000663888"/>
    </source>
</evidence>
<dbReference type="Proteomes" id="UP000663888">
    <property type="component" value="Unassembled WGS sequence"/>
</dbReference>
<dbReference type="EMBL" id="CAJMWX010001042">
    <property type="protein sequence ID" value="CAE6451803.1"/>
    <property type="molecule type" value="Genomic_DNA"/>
</dbReference>
<evidence type="ECO:0000313" key="1">
    <source>
        <dbReference type="EMBL" id="CAE6451803.1"/>
    </source>
</evidence>
<accession>A0A8H3BBF8</accession>
<comment type="caution">
    <text evidence="1">The sequence shown here is derived from an EMBL/GenBank/DDBJ whole genome shotgun (WGS) entry which is preliminary data.</text>
</comment>
<proteinExistence type="predicted"/>
<name>A0A8H3BBF8_9AGAM</name>
<reference evidence="1" key="1">
    <citation type="submission" date="2021-01" db="EMBL/GenBank/DDBJ databases">
        <authorList>
            <person name="Kaushik A."/>
        </authorList>
    </citation>
    <scope>NUCLEOTIDE SEQUENCE</scope>
    <source>
        <strain evidence="1">AG4-R118</strain>
    </source>
</reference>
<organism evidence="1 2">
    <name type="scientific">Rhizoctonia solani</name>
    <dbReference type="NCBI Taxonomy" id="456999"/>
    <lineage>
        <taxon>Eukaryota</taxon>
        <taxon>Fungi</taxon>
        <taxon>Dikarya</taxon>
        <taxon>Basidiomycota</taxon>
        <taxon>Agaricomycotina</taxon>
        <taxon>Agaricomycetes</taxon>
        <taxon>Cantharellales</taxon>
        <taxon>Ceratobasidiaceae</taxon>
        <taxon>Rhizoctonia</taxon>
    </lineage>
</organism>
<gene>
    <name evidence="1" type="ORF">RDB_LOCUS70890</name>
</gene>
<dbReference type="AlphaFoldDB" id="A0A8H3BBF8"/>
<protein>
    <submittedName>
        <fullName evidence="1">Uncharacterized protein</fullName>
    </submittedName>
</protein>